<evidence type="ECO:0000313" key="16">
    <source>
        <dbReference type="Proteomes" id="UP001140206"/>
    </source>
</evidence>
<feature type="domain" description="DEAD-box RNA helicase Q" evidence="14">
    <location>
        <begin position="45"/>
        <end position="73"/>
    </location>
</feature>
<comment type="caution">
    <text evidence="15">The sequence shown here is derived from an EMBL/GenBank/DDBJ whole genome shotgun (WGS) entry which is preliminary data.</text>
</comment>
<dbReference type="EMBL" id="JAMFTS010000002">
    <property type="protein sequence ID" value="KAJ4799427.1"/>
    <property type="molecule type" value="Genomic_DNA"/>
</dbReference>
<dbReference type="InterPro" id="IPR000629">
    <property type="entry name" value="RNA-helicase_DEAD-box_CS"/>
</dbReference>
<evidence type="ECO:0000256" key="2">
    <source>
        <dbReference type="ARBA" id="ARBA00022801"/>
    </source>
</evidence>
<evidence type="ECO:0000313" key="15">
    <source>
        <dbReference type="EMBL" id="KAJ4799427.1"/>
    </source>
</evidence>
<dbReference type="GO" id="GO:0003723">
    <property type="term" value="F:RNA binding"/>
    <property type="evidence" value="ECO:0007669"/>
    <property type="project" value="UniProtKB-UniRule"/>
</dbReference>
<dbReference type="CDD" id="cd18787">
    <property type="entry name" value="SF2_C_DEAD"/>
    <property type="match status" value="1"/>
</dbReference>
<dbReference type="PROSITE" id="PS51192">
    <property type="entry name" value="HELICASE_ATP_BIND_1"/>
    <property type="match status" value="1"/>
</dbReference>
<dbReference type="Pfam" id="PF00271">
    <property type="entry name" value="Helicase_C"/>
    <property type="match status" value="1"/>
</dbReference>
<dbReference type="PANTHER" id="PTHR24031">
    <property type="entry name" value="RNA HELICASE"/>
    <property type="match status" value="1"/>
</dbReference>
<evidence type="ECO:0000259" key="12">
    <source>
        <dbReference type="PROSITE" id="PS51192"/>
    </source>
</evidence>
<evidence type="ECO:0000256" key="4">
    <source>
        <dbReference type="ARBA" id="ARBA00022840"/>
    </source>
</evidence>
<evidence type="ECO:0000256" key="3">
    <source>
        <dbReference type="ARBA" id="ARBA00022806"/>
    </source>
</evidence>
<dbReference type="PROSITE" id="PS51194">
    <property type="entry name" value="HELICASE_CTER"/>
    <property type="match status" value="1"/>
</dbReference>
<dbReference type="Pfam" id="PF13959">
    <property type="entry name" value="CTE_SPB4"/>
    <property type="match status" value="1"/>
</dbReference>
<keyword evidence="4 9" id="KW-0067">ATP-binding</keyword>
<evidence type="ECO:0000256" key="7">
    <source>
        <dbReference type="ARBA" id="ARBA00047984"/>
    </source>
</evidence>
<dbReference type="SMART" id="SM00487">
    <property type="entry name" value="DEXDc"/>
    <property type="match status" value="1"/>
</dbReference>
<evidence type="ECO:0000259" key="14">
    <source>
        <dbReference type="PROSITE" id="PS51195"/>
    </source>
</evidence>
<proteinExistence type="inferred from homology"/>
<evidence type="ECO:0000256" key="11">
    <source>
        <dbReference type="SAM" id="MobiDB-lite"/>
    </source>
</evidence>
<accession>A0AAV8GA51</accession>
<dbReference type="GO" id="GO:0005524">
    <property type="term" value="F:ATP binding"/>
    <property type="evidence" value="ECO:0007669"/>
    <property type="project" value="UniProtKB-UniRule"/>
</dbReference>
<dbReference type="InterPro" id="IPR014001">
    <property type="entry name" value="Helicase_ATP-bd"/>
</dbReference>
<dbReference type="Pfam" id="PF00270">
    <property type="entry name" value="DEAD"/>
    <property type="match status" value="1"/>
</dbReference>
<dbReference type="FunFam" id="3.40.50.300:FF:000379">
    <property type="entry name" value="RNA helicase"/>
    <property type="match status" value="1"/>
</dbReference>
<dbReference type="InterPro" id="IPR027417">
    <property type="entry name" value="P-loop_NTPase"/>
</dbReference>
<dbReference type="SUPFAM" id="SSF52540">
    <property type="entry name" value="P-loop containing nucleoside triphosphate hydrolases"/>
    <property type="match status" value="2"/>
</dbReference>
<keyword evidence="5 10" id="KW-0694">RNA-binding</keyword>
<dbReference type="EC" id="3.6.4.13" evidence="10"/>
<keyword evidence="3 9" id="KW-0347">Helicase</keyword>
<dbReference type="SMART" id="SM01178">
    <property type="entry name" value="DUF4217"/>
    <property type="match status" value="1"/>
</dbReference>
<reference evidence="15" key="1">
    <citation type="submission" date="2022-08" db="EMBL/GenBank/DDBJ databases">
        <authorList>
            <person name="Marques A."/>
        </authorList>
    </citation>
    <scope>NUCLEOTIDE SEQUENCE</scope>
    <source>
        <strain evidence="15">RhyPub2mFocal</strain>
        <tissue evidence="15">Leaves</tissue>
    </source>
</reference>
<comment type="domain">
    <text evidence="10">The Q motif is unique to and characteristic of the DEAD box family of RNA helicases and controls ATP binding and hydrolysis.</text>
</comment>
<feature type="domain" description="Helicase C-terminal" evidence="13">
    <location>
        <begin position="275"/>
        <end position="443"/>
    </location>
</feature>
<name>A0AAV8GA51_9POAL</name>
<dbReference type="InterPro" id="IPR014014">
    <property type="entry name" value="RNA_helicase_DEAD_Q_motif"/>
</dbReference>
<organism evidence="15 16">
    <name type="scientific">Rhynchospora pubera</name>
    <dbReference type="NCBI Taxonomy" id="906938"/>
    <lineage>
        <taxon>Eukaryota</taxon>
        <taxon>Viridiplantae</taxon>
        <taxon>Streptophyta</taxon>
        <taxon>Embryophyta</taxon>
        <taxon>Tracheophyta</taxon>
        <taxon>Spermatophyta</taxon>
        <taxon>Magnoliopsida</taxon>
        <taxon>Liliopsida</taxon>
        <taxon>Poales</taxon>
        <taxon>Cyperaceae</taxon>
        <taxon>Cyperoideae</taxon>
        <taxon>Rhynchosporeae</taxon>
        <taxon>Rhynchospora</taxon>
    </lineage>
</organism>
<comment type="similarity">
    <text evidence="6">Belongs to the DEAD box helicase family. DDX18/HAS1 subfamily.</text>
</comment>
<dbReference type="InterPro" id="IPR001650">
    <property type="entry name" value="Helicase_C-like"/>
</dbReference>
<evidence type="ECO:0000256" key="9">
    <source>
        <dbReference type="RuleBase" id="RU000492"/>
    </source>
</evidence>
<dbReference type="InterPro" id="IPR025313">
    <property type="entry name" value="SPB4-like_CTE"/>
</dbReference>
<dbReference type="InterPro" id="IPR011545">
    <property type="entry name" value="DEAD/DEAH_box_helicase_dom"/>
</dbReference>
<feature type="region of interest" description="Disordered" evidence="11">
    <location>
        <begin position="1"/>
        <end position="35"/>
    </location>
</feature>
<dbReference type="GO" id="GO:0016787">
    <property type="term" value="F:hydrolase activity"/>
    <property type="evidence" value="ECO:0007669"/>
    <property type="project" value="UniProtKB-KW"/>
</dbReference>
<feature type="domain" description="Helicase ATP-binding" evidence="12">
    <location>
        <begin position="76"/>
        <end position="251"/>
    </location>
</feature>
<dbReference type="GO" id="GO:0003724">
    <property type="term" value="F:RNA helicase activity"/>
    <property type="evidence" value="ECO:0007669"/>
    <property type="project" value="UniProtKB-EC"/>
</dbReference>
<dbReference type="Gene3D" id="3.40.50.300">
    <property type="entry name" value="P-loop containing nucleotide triphosphate hydrolases"/>
    <property type="match status" value="2"/>
</dbReference>
<sequence length="576" mass="64426">MKRKGTQMDGQAAAQEGEGQVEESPSKKAKAAKKGRGAVSILTNRAFSDLPLSEPTLKALDEMGFKTMTEIQARTIPLLLEGRDVIGAAQTGSGKTLAFLVPAIEMMHFARCLPRNGTKVIVISPTRELAMQTHHVAKGLFNHHTQTLGLAVGGVPIGKEAQQLVKGVNLLVATPGRLLDHLKKTKNFMYKNLECLVIDEADRMLGLNFKDEMEEILKRLPMKRQTMLFSATQSTEVFEFAKLSFKKKAAENEAAQPKTVYIGVDDKKPKATVSGLQQYCCIVESEEKFLALYTFLKKQRSKKTIVFFSTRQAVKFYSELLRYINIECFHMEGTQKQSAQNSNLHGFIQAKSGILLCTDVAARGIDIPSVDWVVQYDAPREPEMYIHRVGRTARGEDGEGKALIFLLTQELTFLSYLKEAKVSVMTQKIDITKTLPLQILLEKIVGENYYLSQSAKSAYKSCIEAYNSHQNKSSFNVHKLDLKGVAKSFCFSSPPKVNVSLESRPSISGPESGAARHTVQRAYEPSDLNRTVHFLRAYQSRLHARGSLVHWILIRRLECRAARCAARHTRSEFLHI</sequence>
<evidence type="ECO:0000259" key="13">
    <source>
        <dbReference type="PROSITE" id="PS51194"/>
    </source>
</evidence>
<dbReference type="PROSITE" id="PS00039">
    <property type="entry name" value="DEAD_ATP_HELICASE"/>
    <property type="match status" value="1"/>
</dbReference>
<evidence type="ECO:0000256" key="10">
    <source>
        <dbReference type="RuleBase" id="RU365068"/>
    </source>
</evidence>
<dbReference type="SMART" id="SM00490">
    <property type="entry name" value="HELICc"/>
    <property type="match status" value="1"/>
</dbReference>
<keyword evidence="1 9" id="KW-0547">Nucleotide-binding</keyword>
<dbReference type="PROSITE" id="PS51195">
    <property type="entry name" value="Q_MOTIF"/>
    <property type="match status" value="1"/>
</dbReference>
<feature type="short sequence motif" description="Q motif" evidence="8">
    <location>
        <begin position="45"/>
        <end position="73"/>
    </location>
</feature>
<protein>
    <recommendedName>
        <fullName evidence="10">ATP-dependent RNA helicase</fullName>
        <ecNumber evidence="10">3.6.4.13</ecNumber>
    </recommendedName>
</protein>
<evidence type="ECO:0000256" key="1">
    <source>
        <dbReference type="ARBA" id="ARBA00022741"/>
    </source>
</evidence>
<evidence type="ECO:0000256" key="8">
    <source>
        <dbReference type="PROSITE-ProRule" id="PRU00552"/>
    </source>
</evidence>
<keyword evidence="16" id="KW-1185">Reference proteome</keyword>
<dbReference type="Proteomes" id="UP001140206">
    <property type="component" value="Chromosome 2"/>
</dbReference>
<dbReference type="AlphaFoldDB" id="A0AAV8GA51"/>
<evidence type="ECO:0000256" key="5">
    <source>
        <dbReference type="ARBA" id="ARBA00022884"/>
    </source>
</evidence>
<gene>
    <name evidence="15" type="ORF">LUZ62_050673</name>
</gene>
<keyword evidence="2 9" id="KW-0378">Hydrolase</keyword>
<comment type="function">
    <text evidence="10">RNA helicase.</text>
</comment>
<comment type="catalytic activity">
    <reaction evidence="7 10">
        <text>ATP + H2O = ADP + phosphate + H(+)</text>
        <dbReference type="Rhea" id="RHEA:13065"/>
        <dbReference type="ChEBI" id="CHEBI:15377"/>
        <dbReference type="ChEBI" id="CHEBI:15378"/>
        <dbReference type="ChEBI" id="CHEBI:30616"/>
        <dbReference type="ChEBI" id="CHEBI:43474"/>
        <dbReference type="ChEBI" id="CHEBI:456216"/>
        <dbReference type="EC" id="3.6.4.13"/>
    </reaction>
</comment>
<evidence type="ECO:0000256" key="6">
    <source>
        <dbReference type="ARBA" id="ARBA00024357"/>
    </source>
</evidence>